<protein>
    <recommendedName>
        <fullName evidence="2">Tetratricopeptide repeat protein</fullName>
    </recommendedName>
</protein>
<feature type="non-terminal residue" evidence="1">
    <location>
        <position position="1"/>
    </location>
</feature>
<evidence type="ECO:0008006" key="2">
    <source>
        <dbReference type="Google" id="ProtNLM"/>
    </source>
</evidence>
<dbReference type="InterPro" id="IPR013783">
    <property type="entry name" value="Ig-like_fold"/>
</dbReference>
<evidence type="ECO:0000313" key="1">
    <source>
        <dbReference type="EMBL" id="GAH69510.1"/>
    </source>
</evidence>
<organism evidence="1">
    <name type="scientific">marine sediment metagenome</name>
    <dbReference type="NCBI Taxonomy" id="412755"/>
    <lineage>
        <taxon>unclassified sequences</taxon>
        <taxon>metagenomes</taxon>
        <taxon>ecological metagenomes</taxon>
    </lineage>
</organism>
<gene>
    <name evidence="1" type="ORF">S03H2_54788</name>
</gene>
<accession>X1IJT8</accession>
<name>X1IJT8_9ZZZZ</name>
<sequence length="255" mass="27066">ELADYVLAAALLAQGQVAQALSALEGAKPSAGRLGITVPSCLFATNTRYWVDRRLGEVAQVAVAAPSPQPRPQGAVAILSPSPGSVVHGLMQVQVQLGPEVAASYVAVLLDGKFCGISNVQPFSIRVDSRRVSDGIQALRADAYSTAGVVVASITINVRVDNGQQTLAPSERATRQAADRFLQRALTLRLPPLAIEHLRGRLLEQTGNSQAALAAYEYAFSYAPGLPLLRTDLLRACQRAGLEVPSLERDIHRLG</sequence>
<dbReference type="AlphaFoldDB" id="X1IJT8"/>
<comment type="caution">
    <text evidence="1">The sequence shown here is derived from an EMBL/GenBank/DDBJ whole genome shotgun (WGS) entry which is preliminary data.</text>
</comment>
<dbReference type="SUPFAM" id="SSF48452">
    <property type="entry name" value="TPR-like"/>
    <property type="match status" value="1"/>
</dbReference>
<dbReference type="Gene3D" id="2.60.40.10">
    <property type="entry name" value="Immunoglobulins"/>
    <property type="match status" value="1"/>
</dbReference>
<proteinExistence type="predicted"/>
<dbReference type="EMBL" id="BARU01034954">
    <property type="protein sequence ID" value="GAH69510.1"/>
    <property type="molecule type" value="Genomic_DNA"/>
</dbReference>
<reference evidence="1" key="1">
    <citation type="journal article" date="2014" name="Front. Microbiol.">
        <title>High frequency of phylogenetically diverse reductive dehalogenase-homologous genes in deep subseafloor sedimentary metagenomes.</title>
        <authorList>
            <person name="Kawai M."/>
            <person name="Futagami T."/>
            <person name="Toyoda A."/>
            <person name="Takaki Y."/>
            <person name="Nishi S."/>
            <person name="Hori S."/>
            <person name="Arai W."/>
            <person name="Tsubouchi T."/>
            <person name="Morono Y."/>
            <person name="Uchiyama I."/>
            <person name="Ito T."/>
            <person name="Fujiyama A."/>
            <person name="Inagaki F."/>
            <person name="Takami H."/>
        </authorList>
    </citation>
    <scope>NUCLEOTIDE SEQUENCE</scope>
    <source>
        <strain evidence="1">Expedition CK06-06</strain>
    </source>
</reference>
<feature type="non-terminal residue" evidence="1">
    <location>
        <position position="255"/>
    </location>
</feature>
<dbReference type="InterPro" id="IPR011990">
    <property type="entry name" value="TPR-like_helical_dom_sf"/>
</dbReference>